<dbReference type="GO" id="GO:0016491">
    <property type="term" value="F:oxidoreductase activity"/>
    <property type="evidence" value="ECO:0007669"/>
    <property type="project" value="InterPro"/>
</dbReference>
<accession>A0A9D1F491</accession>
<dbReference type="SUPFAM" id="SSF52218">
    <property type="entry name" value="Flavoproteins"/>
    <property type="match status" value="1"/>
</dbReference>
<dbReference type="InterPro" id="IPR051796">
    <property type="entry name" value="ISF_SsuE-like"/>
</dbReference>
<reference evidence="4" key="1">
    <citation type="submission" date="2020-10" db="EMBL/GenBank/DDBJ databases">
        <authorList>
            <person name="Gilroy R."/>
        </authorList>
    </citation>
    <scope>NUCLEOTIDE SEQUENCE</scope>
    <source>
        <strain evidence="4">CHK178-757</strain>
    </source>
</reference>
<evidence type="ECO:0000256" key="1">
    <source>
        <dbReference type="ARBA" id="ARBA00022630"/>
    </source>
</evidence>
<dbReference type="EMBL" id="DVIT01000027">
    <property type="protein sequence ID" value="HIS47315.1"/>
    <property type="molecule type" value="Genomic_DNA"/>
</dbReference>
<evidence type="ECO:0000313" key="5">
    <source>
        <dbReference type="Proteomes" id="UP000823927"/>
    </source>
</evidence>
<organism evidence="4 5">
    <name type="scientific">Candidatus Scybalocola faecigallinarum</name>
    <dbReference type="NCBI Taxonomy" id="2840941"/>
    <lineage>
        <taxon>Bacteria</taxon>
        <taxon>Bacillati</taxon>
        <taxon>Bacillota</taxon>
        <taxon>Clostridia</taxon>
        <taxon>Lachnospirales</taxon>
        <taxon>Lachnospiraceae</taxon>
        <taxon>Lachnospiraceae incertae sedis</taxon>
        <taxon>Candidatus Scybalocola (ex Gilroy et al. 2021)</taxon>
    </lineage>
</organism>
<dbReference type="Gene3D" id="3.40.50.360">
    <property type="match status" value="1"/>
</dbReference>
<dbReference type="PANTHER" id="PTHR43278">
    <property type="entry name" value="NAD(P)H-DEPENDENT FMN-CONTAINING OXIDOREDUCTASE YWQN-RELATED"/>
    <property type="match status" value="1"/>
</dbReference>
<protein>
    <submittedName>
        <fullName evidence="4">Flavodoxin family protein</fullName>
    </submittedName>
</protein>
<dbReference type="InterPro" id="IPR029039">
    <property type="entry name" value="Flavoprotein-like_sf"/>
</dbReference>
<dbReference type="InterPro" id="IPR005025">
    <property type="entry name" value="FMN_Rdtase-like_dom"/>
</dbReference>
<dbReference type="SUPFAM" id="SSF57783">
    <property type="entry name" value="Zinc beta-ribbon"/>
    <property type="match status" value="1"/>
</dbReference>
<comment type="caution">
    <text evidence="4">The sequence shown here is derived from an EMBL/GenBank/DDBJ whole genome shotgun (WGS) entry which is preliminary data.</text>
</comment>
<sequence length="318" mass="35225">MKIVGVSLGTRNGSNDSMCKEALNAAKEMGAEVSFVHLLDWNIQDCTGCVACSRGLVMGKGNICTRRDEFDDFRSVLLDADGVLWVDPIFEKGGSGLHHTIMDRFGPRFDRGMNIVAQKISEEHGGKPVDPRLLKDKVISFIGIGGSDWATAIEYDHSMLALSPAWKIIDNEKFAWSKNIIMEDEKVERVREIGRNLAKAAADIENAQYMGKPGVCPHCHSKNFYLDPESTHAICMTCGIEGDLTVEDGKIKFVFPEEQLAHAHDTLSGKFIHADDIKENEGKAIANRSSDKFKESQVRVSSFDIPEILPPAKRECVK</sequence>
<evidence type="ECO:0000313" key="4">
    <source>
        <dbReference type="EMBL" id="HIS47315.1"/>
    </source>
</evidence>
<name>A0A9D1F491_9FIRM</name>
<feature type="domain" description="NADPH-dependent FMN reductase-like" evidence="3">
    <location>
        <begin position="1"/>
        <end position="161"/>
    </location>
</feature>
<dbReference type="AlphaFoldDB" id="A0A9D1F491"/>
<keyword evidence="1" id="KW-0285">Flavoprotein</keyword>
<dbReference type="Pfam" id="PF03358">
    <property type="entry name" value="FMN_red"/>
    <property type="match status" value="1"/>
</dbReference>
<dbReference type="Proteomes" id="UP000823927">
    <property type="component" value="Unassembled WGS sequence"/>
</dbReference>
<proteinExistence type="predicted"/>
<keyword evidence="2" id="KW-0288">FMN</keyword>
<evidence type="ECO:0000256" key="2">
    <source>
        <dbReference type="ARBA" id="ARBA00022643"/>
    </source>
</evidence>
<evidence type="ECO:0000259" key="3">
    <source>
        <dbReference type="Pfam" id="PF03358"/>
    </source>
</evidence>
<gene>
    <name evidence="4" type="ORF">IAB46_07130</name>
</gene>
<reference evidence="4" key="2">
    <citation type="journal article" date="2021" name="PeerJ">
        <title>Extensive microbial diversity within the chicken gut microbiome revealed by metagenomics and culture.</title>
        <authorList>
            <person name="Gilroy R."/>
            <person name="Ravi A."/>
            <person name="Getino M."/>
            <person name="Pursley I."/>
            <person name="Horton D.L."/>
            <person name="Alikhan N.F."/>
            <person name="Baker D."/>
            <person name="Gharbi K."/>
            <person name="Hall N."/>
            <person name="Watson M."/>
            <person name="Adriaenssens E.M."/>
            <person name="Foster-Nyarko E."/>
            <person name="Jarju S."/>
            <person name="Secka A."/>
            <person name="Antonio M."/>
            <person name="Oren A."/>
            <person name="Chaudhuri R.R."/>
            <person name="La Ragione R."/>
            <person name="Hildebrand F."/>
            <person name="Pallen M.J."/>
        </authorList>
    </citation>
    <scope>NUCLEOTIDE SEQUENCE</scope>
    <source>
        <strain evidence="4">CHK178-757</strain>
    </source>
</reference>
<dbReference type="PANTHER" id="PTHR43278:SF4">
    <property type="entry name" value="NAD(P)H-DEPENDENT FMN-CONTAINING OXIDOREDUCTASE YWQN-RELATED"/>
    <property type="match status" value="1"/>
</dbReference>